<reference evidence="1" key="1">
    <citation type="submission" date="2023-07" db="EMBL/GenBank/DDBJ databases">
        <title>Chromosome-level genome assembly of Artemia franciscana.</title>
        <authorList>
            <person name="Jo E."/>
        </authorList>
    </citation>
    <scope>NUCLEOTIDE SEQUENCE</scope>
    <source>
        <tissue evidence="1">Whole body</tissue>
    </source>
</reference>
<comment type="caution">
    <text evidence="1">The sequence shown here is derived from an EMBL/GenBank/DDBJ whole genome shotgun (WGS) entry which is preliminary data.</text>
</comment>
<evidence type="ECO:0000313" key="2">
    <source>
        <dbReference type="Proteomes" id="UP001187531"/>
    </source>
</evidence>
<organism evidence="1 2">
    <name type="scientific">Artemia franciscana</name>
    <name type="common">Brine shrimp</name>
    <name type="synonym">Artemia sanfranciscana</name>
    <dbReference type="NCBI Taxonomy" id="6661"/>
    <lineage>
        <taxon>Eukaryota</taxon>
        <taxon>Metazoa</taxon>
        <taxon>Ecdysozoa</taxon>
        <taxon>Arthropoda</taxon>
        <taxon>Crustacea</taxon>
        <taxon>Branchiopoda</taxon>
        <taxon>Anostraca</taxon>
        <taxon>Artemiidae</taxon>
        <taxon>Artemia</taxon>
    </lineage>
</organism>
<accession>A0AA88L1M6</accession>
<name>A0AA88L1M6_ARTSF</name>
<dbReference type="EMBL" id="JAVRJZ010000021">
    <property type="protein sequence ID" value="KAK2704355.1"/>
    <property type="molecule type" value="Genomic_DNA"/>
</dbReference>
<keyword evidence="2" id="KW-1185">Reference proteome</keyword>
<gene>
    <name evidence="1" type="ORF">QYM36_016669</name>
</gene>
<proteinExistence type="predicted"/>
<evidence type="ECO:0000313" key="1">
    <source>
        <dbReference type="EMBL" id="KAK2704355.1"/>
    </source>
</evidence>
<sequence>MNRSDLLNNNFLERRTGFLTPRGVNVSSNRSLMTATIKIKLKVPKKNTSAQKPQFDSDKLSDMDIRNEFITELSNRFEVLQSLEEIDEESEEAARRRDPKTVRRLAHEIVRKRQSMEGPVRDPNGRLATDLEDRSKVSVDHFQMLLNLHLYRTIKDP</sequence>
<dbReference type="AlphaFoldDB" id="A0AA88L1M6"/>
<protein>
    <submittedName>
        <fullName evidence="1">Uncharacterized protein</fullName>
    </submittedName>
</protein>
<dbReference type="Proteomes" id="UP001187531">
    <property type="component" value="Unassembled WGS sequence"/>
</dbReference>